<sequence length="84" mass="9579">MDHLSTGNTLDWTRDSLSRPPDQYDPNSLSEISLILGSRRTIWLVYAARLMGGCDFYLTAGTRPGTVQLLLSWFIVVLRLYPYL</sequence>
<evidence type="ECO:0000313" key="3">
    <source>
        <dbReference type="Proteomes" id="UP000652761"/>
    </source>
</evidence>
<feature type="compositionally biased region" description="Polar residues" evidence="1">
    <location>
        <begin position="1"/>
        <end position="11"/>
    </location>
</feature>
<protein>
    <submittedName>
        <fullName evidence="2">Uncharacterized protein</fullName>
    </submittedName>
</protein>
<evidence type="ECO:0000256" key="1">
    <source>
        <dbReference type="SAM" id="MobiDB-lite"/>
    </source>
</evidence>
<proteinExistence type="predicted"/>
<keyword evidence="3" id="KW-1185">Reference proteome</keyword>
<dbReference type="Proteomes" id="UP000652761">
    <property type="component" value="Unassembled WGS sequence"/>
</dbReference>
<comment type="caution">
    <text evidence="2">The sequence shown here is derived from an EMBL/GenBank/DDBJ whole genome shotgun (WGS) entry which is preliminary data.</text>
</comment>
<evidence type="ECO:0000313" key="2">
    <source>
        <dbReference type="EMBL" id="MQM16245.1"/>
    </source>
</evidence>
<dbReference type="AlphaFoldDB" id="A0A843XA99"/>
<organism evidence="2 3">
    <name type="scientific">Colocasia esculenta</name>
    <name type="common">Wild taro</name>
    <name type="synonym">Arum esculentum</name>
    <dbReference type="NCBI Taxonomy" id="4460"/>
    <lineage>
        <taxon>Eukaryota</taxon>
        <taxon>Viridiplantae</taxon>
        <taxon>Streptophyta</taxon>
        <taxon>Embryophyta</taxon>
        <taxon>Tracheophyta</taxon>
        <taxon>Spermatophyta</taxon>
        <taxon>Magnoliopsida</taxon>
        <taxon>Liliopsida</taxon>
        <taxon>Araceae</taxon>
        <taxon>Aroideae</taxon>
        <taxon>Colocasieae</taxon>
        <taxon>Colocasia</taxon>
    </lineage>
</organism>
<name>A0A843XA99_COLES</name>
<reference evidence="2" key="1">
    <citation type="submission" date="2017-07" db="EMBL/GenBank/DDBJ databases">
        <title>Taro Niue Genome Assembly and Annotation.</title>
        <authorList>
            <person name="Atibalentja N."/>
            <person name="Keating K."/>
            <person name="Fields C.J."/>
        </authorList>
    </citation>
    <scope>NUCLEOTIDE SEQUENCE</scope>
    <source>
        <strain evidence="2">Niue_2</strain>
        <tissue evidence="2">Leaf</tissue>
    </source>
</reference>
<dbReference type="EMBL" id="NMUH01006916">
    <property type="protein sequence ID" value="MQM16245.1"/>
    <property type="molecule type" value="Genomic_DNA"/>
</dbReference>
<gene>
    <name evidence="2" type="ORF">Taro_049199</name>
</gene>
<feature type="non-terminal residue" evidence="2">
    <location>
        <position position="84"/>
    </location>
</feature>
<accession>A0A843XA99</accession>
<feature type="region of interest" description="Disordered" evidence="1">
    <location>
        <begin position="1"/>
        <end position="24"/>
    </location>
</feature>